<organism evidence="2 3">
    <name type="scientific">Antrodiella citrinella</name>
    <dbReference type="NCBI Taxonomy" id="2447956"/>
    <lineage>
        <taxon>Eukaryota</taxon>
        <taxon>Fungi</taxon>
        <taxon>Dikarya</taxon>
        <taxon>Basidiomycota</taxon>
        <taxon>Agaricomycotina</taxon>
        <taxon>Agaricomycetes</taxon>
        <taxon>Polyporales</taxon>
        <taxon>Steccherinaceae</taxon>
        <taxon>Antrodiella</taxon>
    </lineage>
</organism>
<keyword evidence="1" id="KW-0812">Transmembrane</keyword>
<protein>
    <submittedName>
        <fullName evidence="2">Uncharacterized protein</fullName>
    </submittedName>
</protein>
<evidence type="ECO:0000256" key="1">
    <source>
        <dbReference type="SAM" id="Phobius"/>
    </source>
</evidence>
<dbReference type="Proteomes" id="UP000308730">
    <property type="component" value="Unassembled WGS sequence"/>
</dbReference>
<accession>A0A4S4LZL9</accession>
<sequence>MNTRYIPHIIYTLAITSISTHLLWHRKESDDQRRHVSAHIALLESTVARLRAGDRLPDDELDRVLRFGEKSLSQEEMERARAVARGLVRTEGEKESIGWKEALLGSRKAGRTEVEAKYEKIDMENVRKEMEQSTPQS</sequence>
<proteinExistence type="predicted"/>
<gene>
    <name evidence="2" type="ORF">EUX98_g9128</name>
</gene>
<comment type="caution">
    <text evidence="2">The sequence shown here is derived from an EMBL/GenBank/DDBJ whole genome shotgun (WGS) entry which is preliminary data.</text>
</comment>
<evidence type="ECO:0000313" key="2">
    <source>
        <dbReference type="EMBL" id="THH17458.1"/>
    </source>
</evidence>
<dbReference type="EMBL" id="SGPM01000652">
    <property type="protein sequence ID" value="THH17458.1"/>
    <property type="molecule type" value="Genomic_DNA"/>
</dbReference>
<dbReference type="OrthoDB" id="2596179at2759"/>
<evidence type="ECO:0000313" key="3">
    <source>
        <dbReference type="Proteomes" id="UP000308730"/>
    </source>
</evidence>
<feature type="transmembrane region" description="Helical" evidence="1">
    <location>
        <begin position="6"/>
        <end position="24"/>
    </location>
</feature>
<keyword evidence="3" id="KW-1185">Reference proteome</keyword>
<keyword evidence="1" id="KW-1133">Transmembrane helix</keyword>
<dbReference type="AlphaFoldDB" id="A0A4S4LZL9"/>
<name>A0A4S4LZL9_9APHY</name>
<reference evidence="2 3" key="1">
    <citation type="submission" date="2019-02" db="EMBL/GenBank/DDBJ databases">
        <title>Genome sequencing of the rare red list fungi Antrodiella citrinella (Flaviporus citrinellus).</title>
        <authorList>
            <person name="Buettner E."/>
            <person name="Kellner H."/>
        </authorList>
    </citation>
    <scope>NUCLEOTIDE SEQUENCE [LARGE SCALE GENOMIC DNA]</scope>
    <source>
        <strain evidence="2 3">DSM 108506</strain>
    </source>
</reference>
<keyword evidence="1" id="KW-0472">Membrane</keyword>